<name>A0A3M2RDR3_9HYPO</name>
<feature type="domain" description="Prion-inhibition and propagation HeLo" evidence="1">
    <location>
        <begin position="7"/>
        <end position="172"/>
    </location>
</feature>
<reference evidence="2 3" key="1">
    <citation type="submission" date="2017-06" db="EMBL/GenBank/DDBJ databases">
        <title>Comparative genomic analysis of Ambrosia Fusariam Clade fungi.</title>
        <authorList>
            <person name="Stajich J.E."/>
            <person name="Carrillo J."/>
            <person name="Kijimoto T."/>
            <person name="Eskalen A."/>
            <person name="O'Donnell K."/>
            <person name="Kasson M."/>
        </authorList>
    </citation>
    <scope>NUCLEOTIDE SEQUENCE [LARGE SCALE GENOMIC DNA]</scope>
    <source>
        <strain evidence="2">UCR3666</strain>
    </source>
</reference>
<proteinExistence type="predicted"/>
<gene>
    <name evidence="2" type="ORF">CDV36_015018</name>
</gene>
<evidence type="ECO:0000313" key="2">
    <source>
        <dbReference type="EMBL" id="RMJ03453.1"/>
    </source>
</evidence>
<dbReference type="Gene3D" id="1.10.510.10">
    <property type="entry name" value="Transferase(Phosphotransferase) domain 1"/>
    <property type="match status" value="1"/>
</dbReference>
<accession>A0A3M2RDR3</accession>
<comment type="caution">
    <text evidence="2">The sequence shown here is derived from an EMBL/GenBank/DDBJ whole genome shotgun (WGS) entry which is preliminary data.</text>
</comment>
<sequence>MDVATNVIGLFSVALKAYQTISTAIQVKSESSTWDLRIRIERTRFKVWGRTLGFFDEKTGDLVDEGDRPDLDSILQIEGIQLIVRDAFKGIADALHDFEKKAQKWRFNKDKEPEPTKTSSKLWKSFKDFPTHVVLVVTHENMVQDLLRDLTGLNNSLEAVLSLTLKTQAVMALSSELLPRYSTSQDLDIVTHAPPKYSSLVSTARVKRHLVEMPNTATDIKEAGQAHGESEAAWRPNPNRDFTISTENLEGFEPTPRREVNEVQWPRDIAQYKSAENGDNPSHPVLIEWRQEEAISPGFNIPSEQLWRRRNLLVELLHETSTLKTAAEYRVLDCLGYCRSEGRVKDGTPINVVGFVSKFPPWADGTRQPVSLQTLLRESFQRNSTDVPSLTARFRLAKQVAKAIYQLQCSGWLHRSLSSEQIVFFYEKSPIPKAHVQLDTPFLVGLQYSRPDDQSKPTKLSDISEGFKVKESTNVWGRLGLYLHPDFSEGSRRYQRSDDIYSLGIILFEIAFWEPAEAFCQSVALENASIPGIAQEIKNMAYAELAAEVGDFYSGAVVSCLEGLRGPIRKVWLDNNQTHRGNEEEYKGVYKGEDPEHGLESDLMWKVVRQLEKCIV</sequence>
<dbReference type="SUPFAM" id="SSF56112">
    <property type="entry name" value="Protein kinase-like (PK-like)"/>
    <property type="match status" value="1"/>
</dbReference>
<evidence type="ECO:0000313" key="3">
    <source>
        <dbReference type="Proteomes" id="UP000277212"/>
    </source>
</evidence>
<dbReference type="InterPro" id="IPR011009">
    <property type="entry name" value="Kinase-like_dom_sf"/>
</dbReference>
<keyword evidence="3" id="KW-1185">Reference proteome</keyword>
<dbReference type="InterPro" id="IPR029498">
    <property type="entry name" value="HeLo_dom"/>
</dbReference>
<dbReference type="Proteomes" id="UP000277212">
    <property type="component" value="Unassembled WGS sequence"/>
</dbReference>
<dbReference type="Gene3D" id="1.20.120.1020">
    <property type="entry name" value="Prion-inhibition and propagation, HeLo domain"/>
    <property type="match status" value="1"/>
</dbReference>
<dbReference type="InterPro" id="IPR038305">
    <property type="entry name" value="HeLo_sf"/>
</dbReference>
<dbReference type="PANTHER" id="PTHR37542:SF3">
    <property type="entry name" value="PRION-INHIBITION AND PROPAGATION HELO DOMAIN-CONTAINING PROTEIN"/>
    <property type="match status" value="1"/>
</dbReference>
<dbReference type="EMBL" id="NKUJ01000519">
    <property type="protein sequence ID" value="RMJ03453.1"/>
    <property type="molecule type" value="Genomic_DNA"/>
</dbReference>
<dbReference type="PANTHER" id="PTHR37542">
    <property type="entry name" value="HELO DOMAIN-CONTAINING PROTEIN-RELATED"/>
    <property type="match status" value="1"/>
</dbReference>
<evidence type="ECO:0000259" key="1">
    <source>
        <dbReference type="Pfam" id="PF14479"/>
    </source>
</evidence>
<dbReference type="Pfam" id="PF14479">
    <property type="entry name" value="HeLo"/>
    <property type="match status" value="1"/>
</dbReference>
<dbReference type="AlphaFoldDB" id="A0A3M2RDR3"/>
<dbReference type="OrthoDB" id="1911848at2759"/>
<dbReference type="STRING" id="2010991.A0A3M2RDR3"/>
<organism evidence="2 3">
    <name type="scientific">Fusarium kuroshium</name>
    <dbReference type="NCBI Taxonomy" id="2010991"/>
    <lineage>
        <taxon>Eukaryota</taxon>
        <taxon>Fungi</taxon>
        <taxon>Dikarya</taxon>
        <taxon>Ascomycota</taxon>
        <taxon>Pezizomycotina</taxon>
        <taxon>Sordariomycetes</taxon>
        <taxon>Hypocreomycetidae</taxon>
        <taxon>Hypocreales</taxon>
        <taxon>Nectriaceae</taxon>
        <taxon>Fusarium</taxon>
        <taxon>Fusarium solani species complex</taxon>
    </lineage>
</organism>
<protein>
    <recommendedName>
        <fullName evidence="1">Prion-inhibition and propagation HeLo domain-containing protein</fullName>
    </recommendedName>
</protein>